<feature type="transmembrane region" description="Helical" evidence="2">
    <location>
        <begin position="12"/>
        <end position="32"/>
    </location>
</feature>
<dbReference type="RefSeq" id="WP_144073275.1">
    <property type="nucleotide sequence ID" value="NZ_CP076128.1"/>
</dbReference>
<evidence type="ECO:0000313" key="4">
    <source>
        <dbReference type="Proteomes" id="UP000682802"/>
    </source>
</evidence>
<dbReference type="EMBL" id="CP076128">
    <property type="protein sequence ID" value="QWG05846.1"/>
    <property type="molecule type" value="Genomic_DNA"/>
</dbReference>
<keyword evidence="4" id="KW-1185">Reference proteome</keyword>
<evidence type="ECO:0000313" key="3">
    <source>
        <dbReference type="EMBL" id="QWG05846.1"/>
    </source>
</evidence>
<evidence type="ECO:0008006" key="5">
    <source>
        <dbReference type="Google" id="ProtNLM"/>
    </source>
</evidence>
<accession>A0ABX8GQS3</accession>
<keyword evidence="2" id="KW-0812">Transmembrane</keyword>
<feature type="region of interest" description="Disordered" evidence="1">
    <location>
        <begin position="86"/>
        <end position="105"/>
    </location>
</feature>
<reference evidence="3 4" key="1">
    <citation type="submission" date="2021-05" db="EMBL/GenBank/DDBJ databases">
        <title>Comparative genomic studies on the polysaccharide-degrading batcterial strains of the Flammeovirga genus.</title>
        <authorList>
            <person name="Zewei F."/>
            <person name="Zheng Z."/>
            <person name="Yu L."/>
            <person name="Ruyue G."/>
            <person name="Yanhong M."/>
            <person name="Yuanyuan C."/>
            <person name="Jingyan G."/>
            <person name="Wenjun H."/>
        </authorList>
    </citation>
    <scope>NUCLEOTIDE SEQUENCE [LARGE SCALE GENOMIC DNA]</scope>
    <source>
        <strain evidence="3 4">YS10</strain>
    </source>
</reference>
<evidence type="ECO:0000256" key="1">
    <source>
        <dbReference type="SAM" id="MobiDB-lite"/>
    </source>
</evidence>
<dbReference type="Proteomes" id="UP000682802">
    <property type="component" value="Chromosome 1"/>
</dbReference>
<gene>
    <name evidence="3" type="ORF">KM029_10690</name>
</gene>
<feature type="transmembrane region" description="Helical" evidence="2">
    <location>
        <begin position="38"/>
        <end position="61"/>
    </location>
</feature>
<evidence type="ECO:0000256" key="2">
    <source>
        <dbReference type="SAM" id="Phobius"/>
    </source>
</evidence>
<protein>
    <recommendedName>
        <fullName evidence="5">DUF2892 domain-containing protein</fullName>
    </recommendedName>
</protein>
<keyword evidence="2" id="KW-1133">Transmembrane helix</keyword>
<sequence length="105" mass="12202">MKKFSNKKRIAKMMAFGVVAVTAVTLTFMLLWNWLMPVIFGLTTITFWQALGLLVMSKIVFGKGKGPGFRGKEKAMMRREKFMHQMKNRKCKKEEENTDFTDSKE</sequence>
<proteinExistence type="predicted"/>
<keyword evidence="2" id="KW-0472">Membrane</keyword>
<name>A0ABX8GQS3_9BACT</name>
<organism evidence="3 4">
    <name type="scientific">Flammeovirga kamogawensis</name>
    <dbReference type="NCBI Taxonomy" id="373891"/>
    <lineage>
        <taxon>Bacteria</taxon>
        <taxon>Pseudomonadati</taxon>
        <taxon>Bacteroidota</taxon>
        <taxon>Cytophagia</taxon>
        <taxon>Cytophagales</taxon>
        <taxon>Flammeovirgaceae</taxon>
        <taxon>Flammeovirga</taxon>
    </lineage>
</organism>